<dbReference type="Gene3D" id="1.10.10.10">
    <property type="entry name" value="Winged helix-like DNA-binding domain superfamily/Winged helix DNA-binding domain"/>
    <property type="match status" value="1"/>
</dbReference>
<dbReference type="SMART" id="SM00849">
    <property type="entry name" value="Lactamase_B"/>
    <property type="match status" value="1"/>
</dbReference>
<gene>
    <name evidence="6" type="ORF">BaRGS_00028107</name>
</gene>
<reference evidence="6 7" key="1">
    <citation type="journal article" date="2023" name="Sci. Data">
        <title>Genome assembly of the Korean intertidal mud-creeper Batillaria attramentaria.</title>
        <authorList>
            <person name="Patra A.K."/>
            <person name="Ho P.T."/>
            <person name="Jun S."/>
            <person name="Lee S.J."/>
            <person name="Kim Y."/>
            <person name="Won Y.J."/>
        </authorList>
    </citation>
    <scope>NUCLEOTIDE SEQUENCE [LARGE SCALE GENOMIC DNA]</scope>
    <source>
        <strain evidence="6">Wonlab-2016</strain>
    </source>
</reference>
<evidence type="ECO:0000259" key="5">
    <source>
        <dbReference type="SMART" id="SM00849"/>
    </source>
</evidence>
<keyword evidence="4" id="KW-0862">Zinc</keyword>
<sequence length="298" mass="33277">MAASVTLPRLEQISQRVIRVLGCNPGNHTLQGTNTYLIGNRKKARILFMHSLALINSLTKCSSDKSLDVAKLNFVLKNMTVRRILIDTGEPNIPEYISQLKGALAKFSVSIQEIVVTHWHADHVGGVDDICRTFAQNKPLQETDYSFINDQQTFSTEGATLRVHHNPGHTEDHIILQLLEDNAVFSGDTILGGSTTIVEDLHSYMQSLQQILNLKPSVIYPGHGYVIDNPTEVVQGYIKHRLMREQQILECLTANRQTPMTAMDIVKVVYVGVSEALYPSAANNVTQHLLKLEKEKIV</sequence>
<accession>A0ABD0JZT9</accession>
<comment type="similarity">
    <text evidence="1">Belongs to the metallo-beta-lactamase superfamily. Glyoxalase II family.</text>
</comment>
<dbReference type="FunFam" id="3.60.15.10:FF:000041">
    <property type="entry name" value="Metallo-beta-lactamase domain protein"/>
    <property type="match status" value="1"/>
</dbReference>
<dbReference type="Gene3D" id="3.60.15.10">
    <property type="entry name" value="Ribonuclease Z/Hydroxyacylglutathione hydrolase-like"/>
    <property type="match status" value="2"/>
</dbReference>
<dbReference type="InterPro" id="IPR047921">
    <property type="entry name" value="LACTB2-like_MBL-fold"/>
</dbReference>
<dbReference type="InterPro" id="IPR036388">
    <property type="entry name" value="WH-like_DNA-bd_sf"/>
</dbReference>
<keyword evidence="2" id="KW-0479">Metal-binding</keyword>
<dbReference type="PANTHER" id="PTHR23131:SF0">
    <property type="entry name" value="ENDORIBONUCLEASE LACTB2"/>
    <property type="match status" value="1"/>
</dbReference>
<dbReference type="EMBL" id="JACVVK020000277">
    <property type="protein sequence ID" value="KAK7480635.1"/>
    <property type="molecule type" value="Genomic_DNA"/>
</dbReference>
<dbReference type="Pfam" id="PF00753">
    <property type="entry name" value="Lactamase_B"/>
    <property type="match status" value="2"/>
</dbReference>
<evidence type="ECO:0000256" key="3">
    <source>
        <dbReference type="ARBA" id="ARBA00022801"/>
    </source>
</evidence>
<proteinExistence type="inferred from homology"/>
<organism evidence="6 7">
    <name type="scientific">Batillaria attramentaria</name>
    <dbReference type="NCBI Taxonomy" id="370345"/>
    <lineage>
        <taxon>Eukaryota</taxon>
        <taxon>Metazoa</taxon>
        <taxon>Spiralia</taxon>
        <taxon>Lophotrochozoa</taxon>
        <taxon>Mollusca</taxon>
        <taxon>Gastropoda</taxon>
        <taxon>Caenogastropoda</taxon>
        <taxon>Sorbeoconcha</taxon>
        <taxon>Cerithioidea</taxon>
        <taxon>Batillariidae</taxon>
        <taxon>Batillaria</taxon>
    </lineage>
</organism>
<comment type="caution">
    <text evidence="6">The sequence shown here is derived from an EMBL/GenBank/DDBJ whole genome shotgun (WGS) entry which is preliminary data.</text>
</comment>
<dbReference type="GO" id="GO:0016787">
    <property type="term" value="F:hydrolase activity"/>
    <property type="evidence" value="ECO:0007669"/>
    <property type="project" value="UniProtKB-KW"/>
</dbReference>
<dbReference type="InterPro" id="IPR041516">
    <property type="entry name" value="LACTB2_WH"/>
</dbReference>
<dbReference type="GO" id="GO:0046872">
    <property type="term" value="F:metal ion binding"/>
    <property type="evidence" value="ECO:0007669"/>
    <property type="project" value="UniProtKB-KW"/>
</dbReference>
<dbReference type="InterPro" id="IPR050662">
    <property type="entry name" value="Sec-metab_biosynth-thioest"/>
</dbReference>
<keyword evidence="7" id="KW-1185">Reference proteome</keyword>
<dbReference type="SUPFAM" id="SSF56281">
    <property type="entry name" value="Metallo-hydrolase/oxidoreductase"/>
    <property type="match status" value="1"/>
</dbReference>
<dbReference type="AlphaFoldDB" id="A0ABD0JZT9"/>
<dbReference type="PANTHER" id="PTHR23131">
    <property type="entry name" value="ENDORIBONUCLEASE LACTB2"/>
    <property type="match status" value="1"/>
</dbReference>
<protein>
    <recommendedName>
        <fullName evidence="5">Metallo-beta-lactamase domain-containing protein</fullName>
    </recommendedName>
</protein>
<evidence type="ECO:0000256" key="4">
    <source>
        <dbReference type="ARBA" id="ARBA00022833"/>
    </source>
</evidence>
<evidence type="ECO:0000256" key="2">
    <source>
        <dbReference type="ARBA" id="ARBA00022723"/>
    </source>
</evidence>
<feature type="domain" description="Metallo-beta-lactamase" evidence="5">
    <location>
        <begin position="32"/>
        <end position="223"/>
    </location>
</feature>
<feature type="non-terminal residue" evidence="6">
    <location>
        <position position="298"/>
    </location>
</feature>
<dbReference type="CDD" id="cd07722">
    <property type="entry name" value="LACTB2-like_MBL-fold"/>
    <property type="match status" value="1"/>
</dbReference>
<evidence type="ECO:0000313" key="7">
    <source>
        <dbReference type="Proteomes" id="UP001519460"/>
    </source>
</evidence>
<dbReference type="Pfam" id="PF17778">
    <property type="entry name" value="WHD_BLACT"/>
    <property type="match status" value="1"/>
</dbReference>
<dbReference type="InterPro" id="IPR001279">
    <property type="entry name" value="Metallo-B-lactamas"/>
</dbReference>
<name>A0ABD0JZT9_9CAEN</name>
<dbReference type="InterPro" id="IPR036866">
    <property type="entry name" value="RibonucZ/Hydroxyglut_hydro"/>
</dbReference>
<dbReference type="Proteomes" id="UP001519460">
    <property type="component" value="Unassembled WGS sequence"/>
</dbReference>
<evidence type="ECO:0000256" key="1">
    <source>
        <dbReference type="ARBA" id="ARBA00006759"/>
    </source>
</evidence>
<keyword evidence="3" id="KW-0378">Hydrolase</keyword>
<evidence type="ECO:0000313" key="6">
    <source>
        <dbReference type="EMBL" id="KAK7480635.1"/>
    </source>
</evidence>